<sequence length="433" mass="47131">MSQVKRKHAFGLKKKLVLFVTVLAIITYTTSAVFINYIQPAFFPDVNRLLFEIITYTLGVTWTAILGAVFSVFIIRNLQKLEAAANRVADGQIGVDVELPNSSDEIHSVAAAFQLMLTNLREMVESIETNFDQTKSTVLKLSSEAQTASTQADTISMTITQISEGAEGSAAAVLETAEAVEDIRTLVAEVNERAERSSLHSKEMLTELGQATQAIRSLVEGIKTMAAGNESALKNIHQLEQNAMQIEQIVQLVGNIAAQTNLLALNASIEAARAGEHGKGFAVVAEEVRQLADESAKAVQGITGLIQNIQSDVKTVVRQMTEQVNYAAKEAERVTETNTAVEGMSEKVHQMADSVVEITGLVEKQLAHIEVTARQSQEVAAIAEETSAGAEEVRSSTEEQVRSIGHVEELSEELKSQSEELYNVIRRFDLTKS</sequence>
<dbReference type="Pfam" id="PF00672">
    <property type="entry name" value="HAMP"/>
    <property type="match status" value="1"/>
</dbReference>
<keyword evidence="1 3" id="KW-0807">Transducer</keyword>
<evidence type="ECO:0000313" key="7">
    <source>
        <dbReference type="EMBL" id="MFC4410675.1"/>
    </source>
</evidence>
<reference evidence="8" key="1">
    <citation type="journal article" date="2019" name="Int. J. Syst. Evol. Microbiol.">
        <title>The Global Catalogue of Microorganisms (GCM) 10K type strain sequencing project: providing services to taxonomists for standard genome sequencing and annotation.</title>
        <authorList>
            <consortium name="The Broad Institute Genomics Platform"/>
            <consortium name="The Broad Institute Genome Sequencing Center for Infectious Disease"/>
            <person name="Wu L."/>
            <person name="Ma J."/>
        </authorList>
    </citation>
    <scope>NUCLEOTIDE SEQUENCE [LARGE SCALE GENOMIC DNA]</scope>
    <source>
        <strain evidence="8">CCUG 59778</strain>
    </source>
</reference>
<gene>
    <name evidence="7" type="ORF">ACFOZY_09645</name>
</gene>
<organism evidence="7 8">
    <name type="scientific">Chungangia koreensis</name>
    <dbReference type="NCBI Taxonomy" id="752657"/>
    <lineage>
        <taxon>Bacteria</taxon>
        <taxon>Bacillati</taxon>
        <taxon>Bacillota</taxon>
        <taxon>Bacilli</taxon>
        <taxon>Lactobacillales</taxon>
        <taxon>Chungangia</taxon>
    </lineage>
</organism>
<feature type="domain" description="HAMP" evidence="6">
    <location>
        <begin position="72"/>
        <end position="125"/>
    </location>
</feature>
<name>A0ABV8X955_9LACT</name>
<dbReference type="EMBL" id="JBHSEC010000019">
    <property type="protein sequence ID" value="MFC4410675.1"/>
    <property type="molecule type" value="Genomic_DNA"/>
</dbReference>
<keyword evidence="4" id="KW-0472">Membrane</keyword>
<dbReference type="CDD" id="cd06225">
    <property type="entry name" value="HAMP"/>
    <property type="match status" value="1"/>
</dbReference>
<dbReference type="InterPro" id="IPR004089">
    <property type="entry name" value="MCPsignal_dom"/>
</dbReference>
<dbReference type="PANTHER" id="PTHR32089">
    <property type="entry name" value="METHYL-ACCEPTING CHEMOTAXIS PROTEIN MCPB"/>
    <property type="match status" value="1"/>
</dbReference>
<feature type="transmembrane region" description="Helical" evidence="4">
    <location>
        <begin position="53"/>
        <end position="75"/>
    </location>
</feature>
<keyword evidence="4" id="KW-1133">Transmembrane helix</keyword>
<feature type="domain" description="Methyl-accepting transducer" evidence="5">
    <location>
        <begin position="144"/>
        <end position="380"/>
    </location>
</feature>
<dbReference type="PANTHER" id="PTHR32089:SF112">
    <property type="entry name" value="LYSOZYME-LIKE PROTEIN-RELATED"/>
    <property type="match status" value="1"/>
</dbReference>
<evidence type="ECO:0000259" key="6">
    <source>
        <dbReference type="PROSITE" id="PS50885"/>
    </source>
</evidence>
<dbReference type="InterPro" id="IPR003660">
    <property type="entry name" value="HAMP_dom"/>
</dbReference>
<dbReference type="PROSITE" id="PS50885">
    <property type="entry name" value="HAMP"/>
    <property type="match status" value="1"/>
</dbReference>
<dbReference type="Gene3D" id="1.10.287.950">
    <property type="entry name" value="Methyl-accepting chemotaxis protein"/>
    <property type="match status" value="1"/>
</dbReference>
<dbReference type="Proteomes" id="UP001595817">
    <property type="component" value="Unassembled WGS sequence"/>
</dbReference>
<evidence type="ECO:0000313" key="8">
    <source>
        <dbReference type="Proteomes" id="UP001595817"/>
    </source>
</evidence>
<evidence type="ECO:0000259" key="5">
    <source>
        <dbReference type="PROSITE" id="PS50111"/>
    </source>
</evidence>
<proteinExistence type="inferred from homology"/>
<dbReference type="PROSITE" id="PS50111">
    <property type="entry name" value="CHEMOTAXIS_TRANSDUC_2"/>
    <property type="match status" value="1"/>
</dbReference>
<evidence type="ECO:0000256" key="3">
    <source>
        <dbReference type="PROSITE-ProRule" id="PRU00284"/>
    </source>
</evidence>
<evidence type="ECO:0000256" key="1">
    <source>
        <dbReference type="ARBA" id="ARBA00023224"/>
    </source>
</evidence>
<dbReference type="RefSeq" id="WP_378154783.1">
    <property type="nucleotide sequence ID" value="NZ_JBHSEC010000019.1"/>
</dbReference>
<evidence type="ECO:0000256" key="4">
    <source>
        <dbReference type="SAM" id="Phobius"/>
    </source>
</evidence>
<feature type="transmembrane region" description="Helical" evidence="4">
    <location>
        <begin position="16"/>
        <end position="38"/>
    </location>
</feature>
<evidence type="ECO:0000256" key="2">
    <source>
        <dbReference type="ARBA" id="ARBA00029447"/>
    </source>
</evidence>
<comment type="caution">
    <text evidence="7">The sequence shown here is derived from an EMBL/GenBank/DDBJ whole genome shotgun (WGS) entry which is preliminary data.</text>
</comment>
<dbReference type="Gene3D" id="6.10.340.10">
    <property type="match status" value="1"/>
</dbReference>
<dbReference type="Pfam" id="PF00015">
    <property type="entry name" value="MCPsignal"/>
    <property type="match status" value="1"/>
</dbReference>
<dbReference type="SMART" id="SM00304">
    <property type="entry name" value="HAMP"/>
    <property type="match status" value="1"/>
</dbReference>
<keyword evidence="8" id="KW-1185">Reference proteome</keyword>
<protein>
    <submittedName>
        <fullName evidence="7">Methyl-accepting chemotaxis protein</fullName>
    </submittedName>
</protein>
<comment type="similarity">
    <text evidence="2">Belongs to the methyl-accepting chemotaxis (MCP) protein family.</text>
</comment>
<dbReference type="SMART" id="SM00283">
    <property type="entry name" value="MA"/>
    <property type="match status" value="1"/>
</dbReference>
<dbReference type="SUPFAM" id="SSF58104">
    <property type="entry name" value="Methyl-accepting chemotaxis protein (MCP) signaling domain"/>
    <property type="match status" value="1"/>
</dbReference>
<accession>A0ABV8X955</accession>
<keyword evidence="4" id="KW-0812">Transmembrane</keyword>